<comment type="caution">
    <text evidence="2">The sequence shown here is derived from an EMBL/GenBank/DDBJ whole genome shotgun (WGS) entry which is preliminary data.</text>
</comment>
<dbReference type="AlphaFoldDB" id="A0A423XL52"/>
<organism evidence="2 3">
    <name type="scientific">Cytospora leucostoma</name>
    <dbReference type="NCBI Taxonomy" id="1230097"/>
    <lineage>
        <taxon>Eukaryota</taxon>
        <taxon>Fungi</taxon>
        <taxon>Dikarya</taxon>
        <taxon>Ascomycota</taxon>
        <taxon>Pezizomycotina</taxon>
        <taxon>Sordariomycetes</taxon>
        <taxon>Sordariomycetidae</taxon>
        <taxon>Diaporthales</taxon>
        <taxon>Cytosporaceae</taxon>
        <taxon>Cytospora</taxon>
    </lineage>
</organism>
<gene>
    <name evidence="2" type="ORF">VPNG_01410</name>
</gene>
<dbReference type="EMBL" id="LKEB01000003">
    <property type="protein sequence ID" value="ROW17228.1"/>
    <property type="molecule type" value="Genomic_DNA"/>
</dbReference>
<evidence type="ECO:0000256" key="1">
    <source>
        <dbReference type="SAM" id="MobiDB-lite"/>
    </source>
</evidence>
<accession>A0A423XL52</accession>
<proteinExistence type="predicted"/>
<dbReference type="OrthoDB" id="10573599at2759"/>
<reference evidence="2 3" key="1">
    <citation type="submission" date="2015-09" db="EMBL/GenBank/DDBJ databases">
        <title>Host preference determinants of Valsa canker pathogens revealed by comparative genomics.</title>
        <authorList>
            <person name="Yin Z."/>
            <person name="Huang L."/>
        </authorList>
    </citation>
    <scope>NUCLEOTIDE SEQUENCE [LARGE SCALE GENOMIC DNA]</scope>
    <source>
        <strain evidence="2 3">SXYLt</strain>
    </source>
</reference>
<keyword evidence="3" id="KW-1185">Reference proteome</keyword>
<dbReference type="InParanoid" id="A0A423XL52"/>
<name>A0A423XL52_9PEZI</name>
<feature type="region of interest" description="Disordered" evidence="1">
    <location>
        <begin position="171"/>
        <end position="201"/>
    </location>
</feature>
<evidence type="ECO:0000313" key="2">
    <source>
        <dbReference type="EMBL" id="ROW17228.1"/>
    </source>
</evidence>
<evidence type="ECO:0000313" key="3">
    <source>
        <dbReference type="Proteomes" id="UP000285146"/>
    </source>
</evidence>
<protein>
    <submittedName>
        <fullName evidence="2">Uncharacterized protein</fullName>
    </submittedName>
</protein>
<feature type="compositionally biased region" description="Basic and acidic residues" evidence="1">
    <location>
        <begin position="171"/>
        <end position="185"/>
    </location>
</feature>
<feature type="region of interest" description="Disordered" evidence="1">
    <location>
        <begin position="56"/>
        <end position="81"/>
    </location>
</feature>
<sequence length="276" mass="31431">MDLVDEILRFSSVLQRQEESPLKDGLTFYRVEEALTPPDYDDIESVTTVDGIGGAVTYKPTSRRESKSEADPGTPSSQATVTTKISIEGWPAQRTEMELELERLSMWKYDVLHQDVDAMFMESNPLHSMMQRSLVNIGHTMLGLLKPELTAPDTRLVEAYKSLYDKTEDHRKYIDSRSTDEESRLYHRTRSRQNSTGVSSDDEDILNVLHDNIDRLGYVTSGVLVMNTATSLGKRARSEHSSDEGYDKVERKKPYNGWFNFRVINFAPPGRQSDPD</sequence>
<dbReference type="Proteomes" id="UP000285146">
    <property type="component" value="Unassembled WGS sequence"/>
</dbReference>